<comment type="caution">
    <text evidence="2">The sequence shown here is derived from an EMBL/GenBank/DDBJ whole genome shotgun (WGS) entry which is preliminary data.</text>
</comment>
<dbReference type="AlphaFoldDB" id="A0A133S474"/>
<dbReference type="EMBL" id="LRQT01000052">
    <property type="protein sequence ID" value="KXA63716.1"/>
    <property type="molecule type" value="Genomic_DNA"/>
</dbReference>
<organism evidence="2">
    <name type="scientific">Veillonella atypica</name>
    <dbReference type="NCBI Taxonomy" id="39777"/>
    <lineage>
        <taxon>Bacteria</taxon>
        <taxon>Bacillati</taxon>
        <taxon>Bacillota</taxon>
        <taxon>Negativicutes</taxon>
        <taxon>Veillonellales</taxon>
        <taxon>Veillonellaceae</taxon>
        <taxon>Veillonella</taxon>
    </lineage>
</organism>
<feature type="region of interest" description="Disordered" evidence="1">
    <location>
        <begin position="270"/>
        <end position="289"/>
    </location>
</feature>
<accession>A0A133S474</accession>
<dbReference type="STRING" id="39777.B7L28_00485"/>
<protein>
    <submittedName>
        <fullName evidence="2">Uncharacterized protein</fullName>
    </submittedName>
</protein>
<reference evidence="2 3" key="1">
    <citation type="submission" date="2016-01" db="EMBL/GenBank/DDBJ databases">
        <authorList>
            <person name="Oliw E.H."/>
        </authorList>
    </citation>
    <scope>NUCLEOTIDE SEQUENCE [LARGE SCALE GENOMIC DNA]</scope>
    <source>
        <strain evidence="2 3">CMW7756B</strain>
    </source>
</reference>
<evidence type="ECO:0000313" key="3">
    <source>
        <dbReference type="Proteomes" id="UP000070226"/>
    </source>
</evidence>
<proteinExistence type="predicted"/>
<dbReference type="PATRIC" id="fig|39777.7.peg.1203"/>
<dbReference type="Proteomes" id="UP000070226">
    <property type="component" value="Unassembled WGS sequence"/>
</dbReference>
<evidence type="ECO:0000313" key="2">
    <source>
        <dbReference type="EMBL" id="KXA63716.1"/>
    </source>
</evidence>
<gene>
    <name evidence="2" type="ORF">HMPREF3233_01237</name>
</gene>
<name>A0A133S474_9FIRM</name>
<evidence type="ECO:0000256" key="1">
    <source>
        <dbReference type="SAM" id="MobiDB-lite"/>
    </source>
</evidence>
<sequence>MRILISENPRIPFDSTKKRGIDMKKSTMLAFTAAIFMSAASLTGHAASTPTYDDTLIVKNPVMTPQLGSVVLVPVASPQTVAAVHDYVKAWQNAEVNIAKAKVKRDNHEQLTKADVKWLHSYDKHNYADYFRTHSIGRVHGQEVFMNWNGENRNKNEYEYFDMPKYNEQDGFTNSYGYNVLRGMVDQINTVIQEQKKIGGPMTDEEASALEDSILDIMAHDQEHVNNDELRHYMNDTIWFAAKQTVKNKASEEPCCEDEHEVDLRAAIAKAPADQPQSRTVNLREAISK</sequence>